<comment type="similarity">
    <text evidence="4">Belongs to the class I-like SAM-binding methyltransferase superfamily. Cation-dependent O-methyltransferase family.</text>
</comment>
<dbReference type="PANTHER" id="PTHR10509">
    <property type="entry name" value="O-METHYLTRANSFERASE-RELATED"/>
    <property type="match status" value="1"/>
</dbReference>
<dbReference type="InterPro" id="IPR002935">
    <property type="entry name" value="SAM_O-MeTrfase"/>
</dbReference>
<keyword evidence="1 5" id="KW-0489">Methyltransferase</keyword>
<dbReference type="Proteomes" id="UP000030151">
    <property type="component" value="Unassembled WGS sequence"/>
</dbReference>
<accession>A0A014N5B0</accession>
<dbReference type="OrthoDB" id="10251242at2759"/>
<dbReference type="CDD" id="cd02440">
    <property type="entry name" value="AdoMet_MTases"/>
    <property type="match status" value="1"/>
</dbReference>
<dbReference type="HOGENOM" id="CLU_067676_1_1_1"/>
<evidence type="ECO:0000256" key="4">
    <source>
        <dbReference type="ARBA" id="ARBA00023453"/>
    </source>
</evidence>
<evidence type="ECO:0000256" key="1">
    <source>
        <dbReference type="ARBA" id="ARBA00022603"/>
    </source>
</evidence>
<evidence type="ECO:0000256" key="3">
    <source>
        <dbReference type="ARBA" id="ARBA00022691"/>
    </source>
</evidence>
<dbReference type="InterPro" id="IPR029063">
    <property type="entry name" value="SAM-dependent_MTases_sf"/>
</dbReference>
<evidence type="ECO:0000313" key="6">
    <source>
        <dbReference type="Proteomes" id="UP000030151"/>
    </source>
</evidence>
<dbReference type="GO" id="GO:0032259">
    <property type="term" value="P:methylation"/>
    <property type="evidence" value="ECO:0007669"/>
    <property type="project" value="UniProtKB-KW"/>
</dbReference>
<comment type="caution">
    <text evidence="5">The sequence shown here is derived from an EMBL/GenBank/DDBJ whole genome shotgun (WGS) entry which is preliminary data.</text>
</comment>
<keyword evidence="2 5" id="KW-0808">Transferase</keyword>
<evidence type="ECO:0000313" key="5">
    <source>
        <dbReference type="EMBL" id="EXV01437.1"/>
    </source>
</evidence>
<proteinExistence type="inferred from homology"/>
<dbReference type="Gene3D" id="3.40.50.150">
    <property type="entry name" value="Vaccinia Virus protein VP39"/>
    <property type="match status" value="1"/>
</dbReference>
<dbReference type="AlphaFoldDB" id="A0A014N5B0"/>
<evidence type="ECO:0000256" key="2">
    <source>
        <dbReference type="ARBA" id="ARBA00022679"/>
    </source>
</evidence>
<keyword evidence="3" id="KW-0949">S-adenosyl-L-methionine</keyword>
<dbReference type="Pfam" id="PF01596">
    <property type="entry name" value="Methyltransf_3"/>
    <property type="match status" value="1"/>
</dbReference>
<dbReference type="EMBL" id="JELW01000008">
    <property type="protein sequence ID" value="EXV01437.1"/>
    <property type="molecule type" value="Genomic_DNA"/>
</dbReference>
<gene>
    <name evidence="5" type="ORF">X797_005533</name>
</gene>
<sequence length="243" mass="26555">MKGGYTRLFDDQASGDKVSEYADAHSTPLPAHITAYHAHASASRHDSEMLSSNFQSKLHLFLARSIGAKRVLEVGVYVGYSAMLWAHATGPDGLVTGLEYSPELAKIAQDALAKEGINNVEIIVGNAAETLPKVSPSTPYDIIFLDADKPGYSNYLSIILANSQPGSKNRLLRPGGLIIADNVLRRGHVADSSRMDREVEDAGLWNLHIEAVRKFNDQVVGEKRLESFLTPLWDGLSMIRLVD</sequence>
<name>A0A014N5B0_9HYPO</name>
<dbReference type="PANTHER" id="PTHR10509:SF14">
    <property type="entry name" value="CAFFEOYL-COA O-METHYLTRANSFERASE 3-RELATED"/>
    <property type="match status" value="1"/>
</dbReference>
<reference evidence="5 6" key="1">
    <citation type="submission" date="2014-02" db="EMBL/GenBank/DDBJ databases">
        <title>The genome sequence of the entomopathogenic fungus Metarhizium robertsii ARSEF 2575.</title>
        <authorList>
            <person name="Giuliano Garisto Donzelli B."/>
            <person name="Roe B.A."/>
            <person name="Macmil S.L."/>
            <person name="Krasnoff S.B."/>
            <person name="Gibson D.M."/>
        </authorList>
    </citation>
    <scope>NUCLEOTIDE SEQUENCE [LARGE SCALE GENOMIC DNA]</scope>
    <source>
        <strain evidence="5 6">ARSEF 2575</strain>
    </source>
</reference>
<dbReference type="eggNOG" id="KOG1663">
    <property type="taxonomic scope" value="Eukaryota"/>
</dbReference>
<dbReference type="InterPro" id="IPR050362">
    <property type="entry name" value="Cation-dep_OMT"/>
</dbReference>
<dbReference type="GO" id="GO:0008757">
    <property type="term" value="F:S-adenosylmethionine-dependent methyltransferase activity"/>
    <property type="evidence" value="ECO:0007669"/>
    <property type="project" value="TreeGrafter"/>
</dbReference>
<protein>
    <submittedName>
        <fullName evidence="5">O-methyltransferase</fullName>
    </submittedName>
</protein>
<dbReference type="GO" id="GO:0008171">
    <property type="term" value="F:O-methyltransferase activity"/>
    <property type="evidence" value="ECO:0007669"/>
    <property type="project" value="InterPro"/>
</dbReference>
<dbReference type="SUPFAM" id="SSF53335">
    <property type="entry name" value="S-adenosyl-L-methionine-dependent methyltransferases"/>
    <property type="match status" value="1"/>
</dbReference>
<organism evidence="5 6">
    <name type="scientific">Metarhizium robertsii</name>
    <dbReference type="NCBI Taxonomy" id="568076"/>
    <lineage>
        <taxon>Eukaryota</taxon>
        <taxon>Fungi</taxon>
        <taxon>Dikarya</taxon>
        <taxon>Ascomycota</taxon>
        <taxon>Pezizomycotina</taxon>
        <taxon>Sordariomycetes</taxon>
        <taxon>Hypocreomycetidae</taxon>
        <taxon>Hypocreales</taxon>
        <taxon>Clavicipitaceae</taxon>
        <taxon>Metarhizium</taxon>
    </lineage>
</organism>